<name>A0AAW0FQ08_9APHY</name>
<gene>
    <name evidence="6" type="ORF">QCA50_017631</name>
</gene>
<evidence type="ECO:0000313" key="6">
    <source>
        <dbReference type="EMBL" id="KAK7679411.1"/>
    </source>
</evidence>
<dbReference type="Proteomes" id="UP001385951">
    <property type="component" value="Unassembled WGS sequence"/>
</dbReference>
<evidence type="ECO:0000313" key="7">
    <source>
        <dbReference type="Proteomes" id="UP001385951"/>
    </source>
</evidence>
<keyword evidence="7" id="KW-1185">Reference proteome</keyword>
<feature type="domain" description="Pre-mRNA-splicing factor SYF1 central HAT repeats" evidence="4">
    <location>
        <begin position="23"/>
        <end position="105"/>
    </location>
</feature>
<dbReference type="Pfam" id="PF23220">
    <property type="entry name" value="HAT_Syf1_M"/>
    <property type="match status" value="2"/>
</dbReference>
<dbReference type="InterPro" id="IPR045075">
    <property type="entry name" value="Syf1-like"/>
</dbReference>
<evidence type="ECO:0000256" key="2">
    <source>
        <dbReference type="ARBA" id="ARBA00022728"/>
    </source>
</evidence>
<proteinExistence type="predicted"/>
<dbReference type="Pfam" id="PF23231">
    <property type="entry name" value="HAT_Syf1_CNRKL1_C"/>
    <property type="match status" value="1"/>
</dbReference>
<accession>A0AAW0FQ08</accession>
<dbReference type="GO" id="GO:0000974">
    <property type="term" value="C:Prp19 complex"/>
    <property type="evidence" value="ECO:0007669"/>
    <property type="project" value="TreeGrafter"/>
</dbReference>
<dbReference type="AlphaFoldDB" id="A0AAW0FQ08"/>
<comment type="subunit">
    <text evidence="1">Associated with the spliceosome.</text>
</comment>
<keyword evidence="2" id="KW-0507">mRNA processing</keyword>
<protein>
    <submittedName>
        <fullName evidence="6">Uncharacterized protein</fullName>
    </submittedName>
</protein>
<dbReference type="InterPro" id="IPR055430">
    <property type="entry name" value="HAT_Syf1_CNRKL1_C"/>
</dbReference>
<organism evidence="6 7">
    <name type="scientific">Cerrena zonata</name>
    <dbReference type="NCBI Taxonomy" id="2478898"/>
    <lineage>
        <taxon>Eukaryota</taxon>
        <taxon>Fungi</taxon>
        <taxon>Dikarya</taxon>
        <taxon>Basidiomycota</taxon>
        <taxon>Agaricomycotina</taxon>
        <taxon>Agaricomycetes</taxon>
        <taxon>Polyporales</taxon>
        <taxon>Cerrenaceae</taxon>
        <taxon>Cerrena</taxon>
    </lineage>
</organism>
<dbReference type="SUPFAM" id="SSF48452">
    <property type="entry name" value="TPR-like"/>
    <property type="match status" value="1"/>
</dbReference>
<dbReference type="GO" id="GO:0071014">
    <property type="term" value="C:post-mRNA release spliceosomal complex"/>
    <property type="evidence" value="ECO:0007669"/>
    <property type="project" value="TreeGrafter"/>
</dbReference>
<feature type="domain" description="Pre-mRNA-splicing factor SYF1 central HAT repeats" evidence="4">
    <location>
        <begin position="107"/>
        <end position="209"/>
    </location>
</feature>
<keyword evidence="2" id="KW-0508">mRNA splicing</keyword>
<evidence type="ECO:0000259" key="4">
    <source>
        <dbReference type="Pfam" id="PF23220"/>
    </source>
</evidence>
<dbReference type="InterPro" id="IPR011990">
    <property type="entry name" value="TPR-like_helical_dom_sf"/>
</dbReference>
<reference evidence="6 7" key="1">
    <citation type="submission" date="2022-09" db="EMBL/GenBank/DDBJ databases">
        <authorList>
            <person name="Palmer J.M."/>
        </authorList>
    </citation>
    <scope>NUCLEOTIDE SEQUENCE [LARGE SCALE GENOMIC DNA]</scope>
    <source>
        <strain evidence="6 7">DSM 7382</strain>
    </source>
</reference>
<evidence type="ECO:0000259" key="5">
    <source>
        <dbReference type="Pfam" id="PF23231"/>
    </source>
</evidence>
<dbReference type="GO" id="GO:0071007">
    <property type="term" value="C:U2-type catalytic step 2 spliceosome"/>
    <property type="evidence" value="ECO:0007669"/>
    <property type="project" value="TreeGrafter"/>
</dbReference>
<dbReference type="PANTHER" id="PTHR11246">
    <property type="entry name" value="PRE-MRNA SPLICING FACTOR"/>
    <property type="match status" value="1"/>
</dbReference>
<keyword evidence="2" id="KW-0747">Spliceosome</keyword>
<dbReference type="InterPro" id="IPR056350">
    <property type="entry name" value="HAT_Syf1_central"/>
</dbReference>
<comment type="caution">
    <text evidence="6">The sequence shown here is derived from an EMBL/GenBank/DDBJ whole genome shotgun (WGS) entry which is preliminary data.</text>
</comment>
<dbReference type="Gene3D" id="1.25.40.10">
    <property type="entry name" value="Tetratricopeptide repeat domain"/>
    <property type="match status" value="1"/>
</dbReference>
<dbReference type="GO" id="GO:0000349">
    <property type="term" value="P:generation of catalytic spliceosome for first transesterification step"/>
    <property type="evidence" value="ECO:0007669"/>
    <property type="project" value="TreeGrafter"/>
</dbReference>
<dbReference type="PANTHER" id="PTHR11246:SF5">
    <property type="entry name" value="PRE-MRNA-SPLICING FACTOR SYF1"/>
    <property type="match status" value="1"/>
</dbReference>
<dbReference type="EMBL" id="JASBNA010000060">
    <property type="protein sequence ID" value="KAK7679411.1"/>
    <property type="molecule type" value="Genomic_DNA"/>
</dbReference>
<evidence type="ECO:0000256" key="1">
    <source>
        <dbReference type="ARBA" id="ARBA00011524"/>
    </source>
</evidence>
<evidence type="ECO:0000256" key="3">
    <source>
        <dbReference type="ARBA" id="ARBA00022737"/>
    </source>
</evidence>
<sequence>MKYYQYSTEFELKGGGSITIDMIIQKLFEFGDIENGSNLIQSVTSNINEYLTLPKSPVELWGEFIDLLIDSKMKTVNQDFDTFVEKLVQQGIQKYPDQIGKLYSNYKGLQECKTLKDFTLLFDIYTEFEQSLVIKLEEQLDSDPSDTLNKKFEYRIALLEKFIDDRELMINDMKLRQDPNNLDEWLIRVDLFKDTKQKLSAYVKALTTVNPLKAISLSNSATFADLWIKYANVYTSSNDFKTGALIFSKAVKSQFKTPDELAQIYISWSEILLEDGKESESVTIVEDILFSNDSDINYMDTSLTVQLRIHKSVKLWLFYLDLLESLIDEDQDNSKTIDKIMKAYEQMITLKIVTPRILLNYALFLQEQKYWEKSFSVYELSLRLFSDDKKQY</sequence>
<keyword evidence="3" id="KW-0677">Repeat</keyword>
<feature type="domain" description="Pre-mRNA-splicing factor Syf1/CRNKL1-like C-terminal HAT-repeats" evidence="5">
    <location>
        <begin position="220"/>
        <end position="386"/>
    </location>
</feature>